<comment type="function">
    <text evidence="18">Catalyzes the epimerization of the S- and R-forms of NAD(P)HX, a damaged form of NAD(P)H that is a result of enzymatic or heat-dependent hydration. This is a prerequisite for the S-specific NAD(P)H-hydrate dehydratase to allow the repair of both epimers of NAD(P)HX.</text>
</comment>
<gene>
    <name evidence="18" type="primary">nnrE</name>
    <name evidence="17" type="synonym">nnrD</name>
    <name evidence="22" type="ORF">ROR02_19950</name>
</gene>
<evidence type="ECO:0000313" key="23">
    <source>
        <dbReference type="Proteomes" id="UP000321567"/>
    </source>
</evidence>
<evidence type="ECO:0000256" key="14">
    <source>
        <dbReference type="ARBA" id="ARBA00025153"/>
    </source>
</evidence>
<dbReference type="PROSITE" id="PS01050">
    <property type="entry name" value="YJEF_C_2"/>
    <property type="match status" value="1"/>
</dbReference>
<name>A0A512H8T3_9PROT</name>
<comment type="catalytic activity">
    <reaction evidence="2 18 19">
        <text>(6R)-NADPHX = (6S)-NADPHX</text>
        <dbReference type="Rhea" id="RHEA:32227"/>
        <dbReference type="ChEBI" id="CHEBI:64076"/>
        <dbReference type="ChEBI" id="CHEBI:64077"/>
        <dbReference type="EC" id="5.1.99.6"/>
    </reaction>
</comment>
<dbReference type="InterPro" id="IPR004443">
    <property type="entry name" value="YjeF_N_dom"/>
</dbReference>
<evidence type="ECO:0000256" key="6">
    <source>
        <dbReference type="ARBA" id="ARBA00022741"/>
    </source>
</evidence>
<dbReference type="NCBIfam" id="TIGR00197">
    <property type="entry name" value="yjeF_nterm"/>
    <property type="match status" value="1"/>
</dbReference>
<dbReference type="EMBL" id="BJZO01000051">
    <property type="protein sequence ID" value="GEO81864.1"/>
    <property type="molecule type" value="Genomic_DNA"/>
</dbReference>
<comment type="catalytic activity">
    <reaction evidence="1 18 19">
        <text>(6R)-NADHX = (6S)-NADHX</text>
        <dbReference type="Rhea" id="RHEA:32215"/>
        <dbReference type="ChEBI" id="CHEBI:64074"/>
        <dbReference type="ChEBI" id="CHEBI:64075"/>
        <dbReference type="EC" id="5.1.99.6"/>
    </reaction>
</comment>
<keyword evidence="13" id="KW-0511">Multifunctional enzyme</keyword>
<proteinExistence type="inferred from homology"/>
<evidence type="ECO:0000256" key="5">
    <source>
        <dbReference type="ARBA" id="ARBA00022723"/>
    </source>
</evidence>
<dbReference type="PANTHER" id="PTHR12592">
    <property type="entry name" value="ATP-DEPENDENT (S)-NAD(P)H-HYDRATE DEHYDRATASE FAMILY MEMBER"/>
    <property type="match status" value="1"/>
</dbReference>
<dbReference type="AlphaFoldDB" id="A0A512H8T3"/>
<keyword evidence="23" id="KW-1185">Reference proteome</keyword>
<evidence type="ECO:0000256" key="10">
    <source>
        <dbReference type="ARBA" id="ARBA00023027"/>
    </source>
</evidence>
<comment type="cofactor">
    <cofactor evidence="18 19">
        <name>K(+)</name>
        <dbReference type="ChEBI" id="CHEBI:29103"/>
    </cofactor>
    <text evidence="18 19">Binds 1 potassium ion per subunit.</text>
</comment>
<evidence type="ECO:0000256" key="12">
    <source>
        <dbReference type="ARBA" id="ARBA00023239"/>
    </source>
</evidence>
<comment type="caution">
    <text evidence="22">The sequence shown here is derived from an EMBL/GenBank/DDBJ whole genome shotgun (WGS) entry which is preliminary data.</text>
</comment>
<comment type="catalytic activity">
    <reaction evidence="15 17 19">
        <text>(6S)-NADHX + ADP = AMP + phosphate + NADH + H(+)</text>
        <dbReference type="Rhea" id="RHEA:32223"/>
        <dbReference type="ChEBI" id="CHEBI:15378"/>
        <dbReference type="ChEBI" id="CHEBI:43474"/>
        <dbReference type="ChEBI" id="CHEBI:57945"/>
        <dbReference type="ChEBI" id="CHEBI:64074"/>
        <dbReference type="ChEBI" id="CHEBI:456215"/>
        <dbReference type="ChEBI" id="CHEBI:456216"/>
        <dbReference type="EC" id="4.2.1.136"/>
    </reaction>
</comment>
<evidence type="ECO:0000256" key="15">
    <source>
        <dbReference type="ARBA" id="ARBA00048238"/>
    </source>
</evidence>
<evidence type="ECO:0000256" key="19">
    <source>
        <dbReference type="PIRNR" id="PIRNR017184"/>
    </source>
</evidence>
<evidence type="ECO:0000256" key="13">
    <source>
        <dbReference type="ARBA" id="ARBA00023268"/>
    </source>
</evidence>
<comment type="similarity">
    <text evidence="3 19">In the N-terminal section; belongs to the NnrE/AIBP family.</text>
</comment>
<feature type="binding site" evidence="18">
    <location>
        <position position="189"/>
    </location>
    <ligand>
        <name>K(+)</name>
        <dbReference type="ChEBI" id="CHEBI:29103"/>
    </ligand>
</feature>
<dbReference type="GO" id="GO:0046872">
    <property type="term" value="F:metal ion binding"/>
    <property type="evidence" value="ECO:0007669"/>
    <property type="project" value="UniProtKB-UniRule"/>
</dbReference>
<feature type="binding site" evidence="18">
    <location>
        <begin position="157"/>
        <end position="163"/>
    </location>
    <ligand>
        <name>(6S)-NADPHX</name>
        <dbReference type="ChEBI" id="CHEBI:64076"/>
    </ligand>
</feature>
<feature type="binding site" evidence="17">
    <location>
        <position position="285"/>
    </location>
    <ligand>
        <name>(6S)-NADPHX</name>
        <dbReference type="ChEBI" id="CHEBI:64076"/>
    </ligand>
</feature>
<dbReference type="SUPFAM" id="SSF53613">
    <property type="entry name" value="Ribokinase-like"/>
    <property type="match status" value="1"/>
</dbReference>
<dbReference type="EC" id="4.2.1.136" evidence="19"/>
<evidence type="ECO:0000259" key="21">
    <source>
        <dbReference type="PROSITE" id="PS51385"/>
    </source>
</evidence>
<dbReference type="GO" id="GO:0052855">
    <property type="term" value="F:ADP-dependent NAD(P)H-hydrate dehydratase activity"/>
    <property type="evidence" value="ECO:0007669"/>
    <property type="project" value="UniProtKB-UniRule"/>
</dbReference>
<dbReference type="HAMAP" id="MF_01965">
    <property type="entry name" value="NADHX_dehydratase"/>
    <property type="match status" value="1"/>
</dbReference>
<dbReference type="InterPro" id="IPR029056">
    <property type="entry name" value="Ribokinase-like"/>
</dbReference>
<keyword evidence="9 18" id="KW-0630">Potassium</keyword>
<feature type="binding site" evidence="17">
    <location>
        <position position="348"/>
    </location>
    <ligand>
        <name>(6S)-NADPHX</name>
        <dbReference type="ChEBI" id="CHEBI:64076"/>
    </ligand>
</feature>
<feature type="binding site" evidence="17">
    <location>
        <position position="463"/>
    </location>
    <ligand>
        <name>AMP</name>
        <dbReference type="ChEBI" id="CHEBI:456215"/>
    </ligand>
</feature>
<sequence length="528" mass="53551">MAFPHRAPRLHRPAPEALEIPDPLARSRPVLDVARMGAADREAMARGIPGLVLMEAAGQAVARAIRARWSRRPVVVLRGPGNNGGDGSVVARILARHGWRVRVLDLAPDAPLHGDAAVMARRWRGPTLPLTPEALGPEGLESQTLGPGELVVDALFGAGLSRPLAGLARAVVERISALGLDCVAVDIPSGIDGDTGQILGAAPRATLSVTFCHPKPGHLLMPGREYSGTLVVADIGIPPAVVAAQAPTTHVNAPGLWALPAPARSGHKYHRGHVTVMAGTRLTGAARLAGLGARRVGAGLVTLAGPGSALPALGVDQPGALLWDLDQDGPLETLLADRRRTTFILGPGRGRSPATAEAALTLAASGRAVVLDADALTSLAGFRPRLARALAGPCVLTPHDGEYAALFGDLDTGPDRLDRARKAARAVGAVVVLKGPDTVIAAPDGRAALTANAPPTLATAGSGDVLAGLVAGLMAQGLGPFEAASAAVWLHGAAAARHGPGLIAEDLPRLIPAVLADPGLGLATGSGG</sequence>
<protein>
    <recommendedName>
        <fullName evidence="19">Bifunctional NAD(P)H-hydrate repair enzyme</fullName>
    </recommendedName>
    <alternativeName>
        <fullName evidence="19">Nicotinamide nucleotide repair protein</fullName>
    </alternativeName>
    <domain>
        <recommendedName>
            <fullName evidence="19">ADP-dependent (S)-NAD(P)H-hydrate dehydratase</fullName>
            <ecNumber evidence="19">4.2.1.136</ecNumber>
        </recommendedName>
        <alternativeName>
            <fullName evidence="19">ADP-dependent NAD(P)HX dehydratase</fullName>
        </alternativeName>
    </domain>
    <domain>
        <recommendedName>
            <fullName evidence="19">NAD(P)H-hydrate epimerase</fullName>
            <ecNumber evidence="19">5.1.99.6</ecNumber>
        </recommendedName>
    </domain>
</protein>
<feature type="binding site" evidence="18">
    <location>
        <begin position="82"/>
        <end position="86"/>
    </location>
    <ligand>
        <name>(6S)-NADPHX</name>
        <dbReference type="ChEBI" id="CHEBI:64076"/>
    </ligand>
</feature>
<feature type="domain" description="YjeF N-terminal" evidence="21">
    <location>
        <begin position="36"/>
        <end position="243"/>
    </location>
</feature>
<comment type="similarity">
    <text evidence="17">Belongs to the NnrD/CARKD family.</text>
</comment>
<dbReference type="SUPFAM" id="SSF64153">
    <property type="entry name" value="YjeF N-terminal domain-like"/>
    <property type="match status" value="1"/>
</dbReference>
<dbReference type="EC" id="5.1.99.6" evidence="19"/>
<comment type="function">
    <text evidence="14 19">Bifunctional enzyme that catalyzes the epimerization of the S- and R-forms of NAD(P)HX and the dehydration of the S-form of NAD(P)HX at the expense of ADP, which is converted to AMP. This allows the repair of both epimers of NAD(P)HX, a damaged form of NAD(P)H that is a result of enzymatic or heat-dependent hydration.</text>
</comment>
<dbReference type="CDD" id="cd01171">
    <property type="entry name" value="YXKO-related"/>
    <property type="match status" value="1"/>
</dbReference>
<dbReference type="Gene3D" id="3.40.50.10260">
    <property type="entry name" value="YjeF N-terminal domain"/>
    <property type="match status" value="1"/>
</dbReference>
<keyword evidence="10 17" id="KW-0520">NAD</keyword>
<dbReference type="Gene3D" id="3.40.1190.20">
    <property type="match status" value="1"/>
</dbReference>
<evidence type="ECO:0000256" key="8">
    <source>
        <dbReference type="ARBA" id="ARBA00022857"/>
    </source>
</evidence>
<keyword evidence="8 17" id="KW-0521">NADP</keyword>
<keyword evidence="5 18" id="KW-0479">Metal-binding</keyword>
<dbReference type="OrthoDB" id="9806925at2"/>
<evidence type="ECO:0000313" key="22">
    <source>
        <dbReference type="EMBL" id="GEO81864.1"/>
    </source>
</evidence>
<evidence type="ECO:0000256" key="4">
    <source>
        <dbReference type="ARBA" id="ARBA00009524"/>
    </source>
</evidence>
<feature type="domain" description="YjeF C-terminal" evidence="20">
    <location>
        <begin position="251"/>
        <end position="518"/>
    </location>
</feature>
<keyword evidence="6 17" id="KW-0547">Nucleotide-binding</keyword>
<evidence type="ECO:0000256" key="3">
    <source>
        <dbReference type="ARBA" id="ARBA00006001"/>
    </source>
</evidence>
<dbReference type="InterPro" id="IPR030677">
    <property type="entry name" value="Nnr"/>
</dbReference>
<comment type="cofactor">
    <cofactor evidence="17">
        <name>Mg(2+)</name>
        <dbReference type="ChEBI" id="CHEBI:18420"/>
    </cofactor>
</comment>
<feature type="binding site" evidence="18">
    <location>
        <position position="186"/>
    </location>
    <ligand>
        <name>(6S)-NADPHX</name>
        <dbReference type="ChEBI" id="CHEBI:64076"/>
    </ligand>
</feature>
<evidence type="ECO:0000256" key="11">
    <source>
        <dbReference type="ARBA" id="ARBA00023235"/>
    </source>
</evidence>
<feature type="binding site" evidence="18">
    <location>
        <position position="153"/>
    </location>
    <ligand>
        <name>K(+)</name>
        <dbReference type="ChEBI" id="CHEBI:29103"/>
    </ligand>
</feature>
<evidence type="ECO:0000256" key="2">
    <source>
        <dbReference type="ARBA" id="ARBA00000909"/>
    </source>
</evidence>
<comment type="subunit">
    <text evidence="17">Homotetramer.</text>
</comment>
<reference evidence="22 23" key="1">
    <citation type="submission" date="2019-07" db="EMBL/GenBank/DDBJ databases">
        <title>Whole genome shotgun sequence of Rhodospirillum oryzae NBRC 107573.</title>
        <authorList>
            <person name="Hosoyama A."/>
            <person name="Uohara A."/>
            <person name="Ohji S."/>
            <person name="Ichikawa N."/>
        </authorList>
    </citation>
    <scope>NUCLEOTIDE SEQUENCE [LARGE SCALE GENOMIC DNA]</scope>
    <source>
        <strain evidence="22 23">NBRC 107573</strain>
    </source>
</reference>
<dbReference type="Pfam" id="PF01256">
    <property type="entry name" value="Carb_kinase"/>
    <property type="match status" value="1"/>
</dbReference>
<dbReference type="NCBIfam" id="TIGR00196">
    <property type="entry name" value="yjeF_cterm"/>
    <property type="match status" value="1"/>
</dbReference>
<dbReference type="PROSITE" id="PS51383">
    <property type="entry name" value="YJEF_C_3"/>
    <property type="match status" value="1"/>
</dbReference>
<evidence type="ECO:0000256" key="18">
    <source>
        <dbReference type="HAMAP-Rule" id="MF_01966"/>
    </source>
</evidence>
<comment type="similarity">
    <text evidence="4 19">In the C-terminal section; belongs to the NnrD/CARKD family.</text>
</comment>
<dbReference type="PROSITE" id="PS51385">
    <property type="entry name" value="YJEF_N"/>
    <property type="match status" value="1"/>
</dbReference>
<accession>A0A512H8T3</accession>
<evidence type="ECO:0000256" key="17">
    <source>
        <dbReference type="HAMAP-Rule" id="MF_01965"/>
    </source>
</evidence>
<organism evidence="22 23">
    <name type="scientific">Pararhodospirillum oryzae</name>
    <dbReference type="NCBI Taxonomy" id="478448"/>
    <lineage>
        <taxon>Bacteria</taxon>
        <taxon>Pseudomonadati</taxon>
        <taxon>Pseudomonadota</taxon>
        <taxon>Alphaproteobacteria</taxon>
        <taxon>Rhodospirillales</taxon>
        <taxon>Rhodospirillaceae</taxon>
        <taxon>Pararhodospirillum</taxon>
    </lineage>
</organism>
<dbReference type="InterPro" id="IPR000631">
    <property type="entry name" value="CARKD"/>
</dbReference>
<feature type="binding site" evidence="17">
    <location>
        <position position="464"/>
    </location>
    <ligand>
        <name>(6S)-NADPHX</name>
        <dbReference type="ChEBI" id="CHEBI:64076"/>
    </ligand>
</feature>
<feature type="binding site" evidence="18">
    <location>
        <position position="83"/>
    </location>
    <ligand>
        <name>K(+)</name>
        <dbReference type="ChEBI" id="CHEBI:29103"/>
    </ligand>
</feature>
<feature type="binding site" evidence="17">
    <location>
        <position position="399"/>
    </location>
    <ligand>
        <name>(6S)-NADPHX</name>
        <dbReference type="ChEBI" id="CHEBI:64076"/>
    </ligand>
</feature>
<comment type="similarity">
    <text evidence="18">Belongs to the NnrE/AIBP family.</text>
</comment>
<dbReference type="GO" id="GO:0110051">
    <property type="term" value="P:metabolite repair"/>
    <property type="evidence" value="ECO:0007669"/>
    <property type="project" value="TreeGrafter"/>
</dbReference>
<dbReference type="HAMAP" id="MF_01966">
    <property type="entry name" value="NADHX_epimerase"/>
    <property type="match status" value="1"/>
</dbReference>
<dbReference type="Pfam" id="PF03853">
    <property type="entry name" value="YjeF_N"/>
    <property type="match status" value="1"/>
</dbReference>
<dbReference type="Proteomes" id="UP000321567">
    <property type="component" value="Unassembled WGS sequence"/>
</dbReference>
<comment type="function">
    <text evidence="17">Catalyzes the dehydration of the S-form of NAD(P)HX at the expense of ADP, which is converted to AMP. Together with NAD(P)HX epimerase, which catalyzes the epimerization of the S- and R-forms, the enzyme allows the repair of both epimers of NAD(P)HX, a damaged form of NAD(P)H that is a result of enzymatic or heat-dependent hydration.</text>
</comment>
<dbReference type="PANTHER" id="PTHR12592:SF0">
    <property type="entry name" value="ATP-DEPENDENT (S)-NAD(P)H-HYDRATE DEHYDRATASE"/>
    <property type="match status" value="1"/>
</dbReference>
<evidence type="ECO:0000256" key="16">
    <source>
        <dbReference type="ARBA" id="ARBA00049209"/>
    </source>
</evidence>
<keyword evidence="12 17" id="KW-0456">Lyase</keyword>
<dbReference type="PIRSF" id="PIRSF017184">
    <property type="entry name" value="Nnr"/>
    <property type="match status" value="1"/>
</dbReference>
<dbReference type="InterPro" id="IPR017953">
    <property type="entry name" value="Carbohydrate_kinase_pred_CS"/>
</dbReference>
<dbReference type="GO" id="GO:0052856">
    <property type="term" value="F:NAD(P)HX epimerase activity"/>
    <property type="evidence" value="ECO:0007669"/>
    <property type="project" value="UniProtKB-UniRule"/>
</dbReference>
<dbReference type="RefSeq" id="WP_147163885.1">
    <property type="nucleotide sequence ID" value="NZ_BJZO01000051.1"/>
</dbReference>
<comment type="catalytic activity">
    <reaction evidence="16 17 19">
        <text>(6S)-NADPHX + ADP = AMP + phosphate + NADPH + H(+)</text>
        <dbReference type="Rhea" id="RHEA:32235"/>
        <dbReference type="ChEBI" id="CHEBI:15378"/>
        <dbReference type="ChEBI" id="CHEBI:43474"/>
        <dbReference type="ChEBI" id="CHEBI:57783"/>
        <dbReference type="ChEBI" id="CHEBI:64076"/>
        <dbReference type="ChEBI" id="CHEBI:456215"/>
        <dbReference type="ChEBI" id="CHEBI:456216"/>
        <dbReference type="EC" id="4.2.1.136"/>
    </reaction>
</comment>
<keyword evidence="11 18" id="KW-0413">Isomerase</keyword>
<feature type="binding site" evidence="17">
    <location>
        <begin position="434"/>
        <end position="438"/>
    </location>
    <ligand>
        <name>AMP</name>
        <dbReference type="ChEBI" id="CHEBI:456215"/>
    </ligand>
</feature>
<dbReference type="GO" id="GO:0005524">
    <property type="term" value="F:ATP binding"/>
    <property type="evidence" value="ECO:0007669"/>
    <property type="project" value="UniProtKB-UniRule"/>
</dbReference>
<dbReference type="GO" id="GO:0046496">
    <property type="term" value="P:nicotinamide nucleotide metabolic process"/>
    <property type="evidence" value="ECO:0007669"/>
    <property type="project" value="UniProtKB-UniRule"/>
</dbReference>
<evidence type="ECO:0000259" key="20">
    <source>
        <dbReference type="PROSITE" id="PS51383"/>
    </source>
</evidence>
<keyword evidence="7 17" id="KW-0067">ATP-binding</keyword>
<evidence type="ECO:0000256" key="7">
    <source>
        <dbReference type="ARBA" id="ARBA00022840"/>
    </source>
</evidence>
<dbReference type="InterPro" id="IPR036652">
    <property type="entry name" value="YjeF_N_dom_sf"/>
</dbReference>
<evidence type="ECO:0000256" key="9">
    <source>
        <dbReference type="ARBA" id="ARBA00022958"/>
    </source>
</evidence>
<evidence type="ECO:0000256" key="1">
    <source>
        <dbReference type="ARBA" id="ARBA00000013"/>
    </source>
</evidence>
<comment type="caution">
    <text evidence="18">Lacks conserved residue(s) required for the propagation of feature annotation.</text>
</comment>